<comment type="similarity">
    <text evidence="1">Belongs to the paxM FAD-dependent monooxygenase family.</text>
</comment>
<dbReference type="InParanoid" id="A0A316YID8"/>
<dbReference type="GO" id="GO:0071949">
    <property type="term" value="F:FAD binding"/>
    <property type="evidence" value="ECO:0007669"/>
    <property type="project" value="InterPro"/>
</dbReference>
<evidence type="ECO:0000256" key="5">
    <source>
        <dbReference type="ARBA" id="ARBA00023033"/>
    </source>
</evidence>
<dbReference type="PANTHER" id="PTHR13789">
    <property type="entry name" value="MONOOXYGENASE"/>
    <property type="match status" value="1"/>
</dbReference>
<dbReference type="InterPro" id="IPR050493">
    <property type="entry name" value="FAD-dep_Monooxygenase_BioMet"/>
</dbReference>
<dbReference type="SUPFAM" id="SSF51905">
    <property type="entry name" value="FAD/NAD(P)-binding domain"/>
    <property type="match status" value="1"/>
</dbReference>
<dbReference type="GO" id="GO:0004497">
    <property type="term" value="F:monooxygenase activity"/>
    <property type="evidence" value="ECO:0007669"/>
    <property type="project" value="UniProtKB-KW"/>
</dbReference>
<evidence type="ECO:0000313" key="8">
    <source>
        <dbReference type="Proteomes" id="UP000245768"/>
    </source>
</evidence>
<reference evidence="7 8" key="1">
    <citation type="journal article" date="2018" name="Mol. Biol. Evol.">
        <title>Broad Genomic Sampling Reveals a Smut Pathogenic Ancestry of the Fungal Clade Ustilaginomycotina.</title>
        <authorList>
            <person name="Kijpornyongpan T."/>
            <person name="Mondo S.J."/>
            <person name="Barry K."/>
            <person name="Sandor L."/>
            <person name="Lee J."/>
            <person name="Lipzen A."/>
            <person name="Pangilinan J."/>
            <person name="LaButti K."/>
            <person name="Hainaut M."/>
            <person name="Henrissat B."/>
            <person name="Grigoriev I.V."/>
            <person name="Spatafora J.W."/>
            <person name="Aime M.C."/>
        </authorList>
    </citation>
    <scope>NUCLEOTIDE SEQUENCE [LARGE SCALE GENOMIC DNA]</scope>
    <source>
        <strain evidence="7 8">MCA 4198</strain>
    </source>
</reference>
<evidence type="ECO:0000259" key="6">
    <source>
        <dbReference type="Pfam" id="PF01494"/>
    </source>
</evidence>
<evidence type="ECO:0000256" key="4">
    <source>
        <dbReference type="ARBA" id="ARBA00023002"/>
    </source>
</evidence>
<keyword evidence="5" id="KW-0503">Monooxygenase</keyword>
<keyword evidence="3" id="KW-0274">FAD</keyword>
<dbReference type="InterPro" id="IPR036188">
    <property type="entry name" value="FAD/NAD-bd_sf"/>
</dbReference>
<protein>
    <submittedName>
        <fullName evidence="7">FAD/NAD(P)-binding domain-containing protein</fullName>
    </submittedName>
</protein>
<evidence type="ECO:0000256" key="1">
    <source>
        <dbReference type="ARBA" id="ARBA00007992"/>
    </source>
</evidence>
<dbReference type="STRING" id="215250.A0A316YID8"/>
<evidence type="ECO:0000313" key="7">
    <source>
        <dbReference type="EMBL" id="PWN88836.1"/>
    </source>
</evidence>
<organism evidence="7 8">
    <name type="scientific">Acaromyces ingoldii</name>
    <dbReference type="NCBI Taxonomy" id="215250"/>
    <lineage>
        <taxon>Eukaryota</taxon>
        <taxon>Fungi</taxon>
        <taxon>Dikarya</taxon>
        <taxon>Basidiomycota</taxon>
        <taxon>Ustilaginomycotina</taxon>
        <taxon>Exobasidiomycetes</taxon>
        <taxon>Exobasidiales</taxon>
        <taxon>Cryptobasidiaceae</taxon>
        <taxon>Acaromyces</taxon>
    </lineage>
</organism>
<evidence type="ECO:0000256" key="2">
    <source>
        <dbReference type="ARBA" id="ARBA00022630"/>
    </source>
</evidence>
<keyword evidence="4" id="KW-0560">Oxidoreductase</keyword>
<sequence length="437" mass="47087">MTLDIIVVGAGIAGLAAARALREQHNVTILEQTRMKSETGAAIHLGPNAARLVLGWGCQLDESPHLNMLREADHLGVIHSKRPIDAQADFGAPWLLNHRVTLHKELLRLATTECEGLPGRPAKLMTGARVAQVDTEKATVQLESGEVLHADVVIGADGIKSEVRKAIVGDCFLAKPSGHSAYRCLIPAEKIAADDELAYLLSPTGLSIFLGKDRKLVVYTCTFEGRRYLNVVAAIPDKDLGEESQESWYAPGKVEDLVAAYANFAPHLQRMLSYTQECGLWQLRDQDPLPAWTKGKAIIIGDAAHPMLPHLGQGGSQAIEDADALGFCFDGHGPSDDIEAALARTFKLRYERATVCQEKSREQALGKRQEGGVSVPVLDPMQFSQYIFTYQGASWWAKKVEGEAAAEADAAEPGPPAALGRAVNAHPLSAATTATIL</sequence>
<evidence type="ECO:0000256" key="3">
    <source>
        <dbReference type="ARBA" id="ARBA00022827"/>
    </source>
</evidence>
<dbReference type="PANTHER" id="PTHR13789:SF314">
    <property type="entry name" value="FAD-BINDING DOMAIN-CONTAINING PROTEIN"/>
    <property type="match status" value="1"/>
</dbReference>
<dbReference type="InterPro" id="IPR002938">
    <property type="entry name" value="FAD-bd"/>
</dbReference>
<gene>
    <name evidence="7" type="ORF">FA10DRAFT_280035</name>
</gene>
<accession>A0A316YID8</accession>
<keyword evidence="8" id="KW-1185">Reference proteome</keyword>
<dbReference type="OrthoDB" id="47494at2759"/>
<dbReference type="SUPFAM" id="SSF54373">
    <property type="entry name" value="FAD-linked reductases, C-terminal domain"/>
    <property type="match status" value="1"/>
</dbReference>
<dbReference type="EMBL" id="KZ819637">
    <property type="protein sequence ID" value="PWN88836.1"/>
    <property type="molecule type" value="Genomic_DNA"/>
</dbReference>
<dbReference type="Proteomes" id="UP000245768">
    <property type="component" value="Unassembled WGS sequence"/>
</dbReference>
<dbReference type="GeneID" id="37045504"/>
<dbReference type="PRINTS" id="PR00420">
    <property type="entry name" value="RNGMNOXGNASE"/>
</dbReference>
<dbReference type="AlphaFoldDB" id="A0A316YID8"/>
<name>A0A316YID8_9BASI</name>
<dbReference type="Pfam" id="PF01494">
    <property type="entry name" value="FAD_binding_3"/>
    <property type="match status" value="1"/>
</dbReference>
<feature type="domain" description="FAD-binding" evidence="6">
    <location>
        <begin position="3"/>
        <end position="326"/>
    </location>
</feature>
<dbReference type="RefSeq" id="XP_025376034.1">
    <property type="nucleotide sequence ID" value="XM_025523588.1"/>
</dbReference>
<keyword evidence="2" id="KW-0285">Flavoprotein</keyword>
<dbReference type="Gene3D" id="3.50.50.60">
    <property type="entry name" value="FAD/NAD(P)-binding domain"/>
    <property type="match status" value="1"/>
</dbReference>
<proteinExistence type="inferred from homology"/>